<evidence type="ECO:0000259" key="12">
    <source>
        <dbReference type="Pfam" id="PF03007"/>
    </source>
</evidence>
<dbReference type="Pfam" id="PF03007">
    <property type="entry name" value="WS_DGAT_cat"/>
    <property type="match status" value="1"/>
</dbReference>
<evidence type="ECO:0000256" key="1">
    <source>
        <dbReference type="ARBA" id="ARBA00004771"/>
    </source>
</evidence>
<comment type="catalytic activity">
    <reaction evidence="10 11">
        <text>an acyl-CoA + a 1,2-diacyl-sn-glycerol = a triacyl-sn-glycerol + CoA</text>
        <dbReference type="Rhea" id="RHEA:10868"/>
        <dbReference type="ChEBI" id="CHEBI:17815"/>
        <dbReference type="ChEBI" id="CHEBI:57287"/>
        <dbReference type="ChEBI" id="CHEBI:58342"/>
        <dbReference type="ChEBI" id="CHEBI:64615"/>
        <dbReference type="EC" id="2.3.1.20"/>
    </reaction>
</comment>
<keyword evidence="15" id="KW-1185">Reference proteome</keyword>
<sequence>MLLPMSPTSSMFLLGETREHPMHVGGLQLFQPPDGADALDVRAMFEAAVADGDVAPLFSKRARRALTTFGQWGWEPDRSFDLEHHVRFNALPRPGRVLELLALCSRLHSSLLDRHRPLWEMHLIEGLEDGRYATYFKVHHSMVDGVSALRLMQRMLSEDPDERHMPAPWALRSPAPRRADGVDVAQLPGALARGALELAGATPAILRLLNRSLSGHDEVVAAAPKSMFNVPITGARRFAGQSWSIDRIRRISKAGEATLNDTVLAMCSGALRSYLLELGALPDVPLIAMVPVSLHTSESSAEGDGGGNAIGAVLCNLGTHLDDAGERLRTVHASMQRGKESLQGMSQLQILAVSAVAMSPVVLEWLLRAHGRMRPVFNLIISNVPGPHSQLYWNGARLDGVYPLSVPIDGQALNITCTSYADELAFGLTGCRRTVPHLQRLLTFLDDELAALERATGVA</sequence>
<comment type="pathway">
    <text evidence="2">Lipid metabolism.</text>
</comment>
<dbReference type="Proteomes" id="UP001164693">
    <property type="component" value="Chromosome"/>
</dbReference>
<evidence type="ECO:0000256" key="8">
    <source>
        <dbReference type="ARBA" id="ARBA00023098"/>
    </source>
</evidence>
<evidence type="ECO:0000313" key="14">
    <source>
        <dbReference type="EMBL" id="WAX57065.1"/>
    </source>
</evidence>
<dbReference type="InterPro" id="IPR014292">
    <property type="entry name" value="Acyl_transf_WS/DGAT"/>
</dbReference>
<dbReference type="Pfam" id="PF06974">
    <property type="entry name" value="WS_DGAT_C"/>
    <property type="match status" value="1"/>
</dbReference>
<organism evidence="14 15">
    <name type="scientific">Jatrophihabitans cynanchi</name>
    <dbReference type="NCBI Taxonomy" id="2944128"/>
    <lineage>
        <taxon>Bacteria</taxon>
        <taxon>Bacillati</taxon>
        <taxon>Actinomycetota</taxon>
        <taxon>Actinomycetes</taxon>
        <taxon>Jatrophihabitantales</taxon>
        <taxon>Jatrophihabitantaceae</taxon>
        <taxon>Jatrophihabitans</taxon>
    </lineage>
</organism>
<evidence type="ECO:0000256" key="11">
    <source>
        <dbReference type="RuleBase" id="RU361241"/>
    </source>
</evidence>
<evidence type="ECO:0000256" key="5">
    <source>
        <dbReference type="ARBA" id="ARBA00022516"/>
    </source>
</evidence>
<evidence type="ECO:0000256" key="10">
    <source>
        <dbReference type="ARBA" id="ARBA00048109"/>
    </source>
</evidence>
<keyword evidence="9 11" id="KW-0012">Acyltransferase</keyword>
<dbReference type="EC" id="2.3.1.20" evidence="4 11"/>
<evidence type="ECO:0000256" key="9">
    <source>
        <dbReference type="ARBA" id="ARBA00023315"/>
    </source>
</evidence>
<dbReference type="InterPro" id="IPR004255">
    <property type="entry name" value="O-acyltransferase_WSD1_N"/>
</dbReference>
<evidence type="ECO:0000259" key="13">
    <source>
        <dbReference type="Pfam" id="PF06974"/>
    </source>
</evidence>
<dbReference type="EMBL" id="CP097463">
    <property type="protein sequence ID" value="WAX57065.1"/>
    <property type="molecule type" value="Genomic_DNA"/>
</dbReference>
<reference evidence="14" key="1">
    <citation type="submission" date="2022-05" db="EMBL/GenBank/DDBJ databases">
        <title>Jatrophihabitans sp. SB3-54 whole genome sequence.</title>
        <authorList>
            <person name="Suh M.K."/>
            <person name="Eom M.K."/>
            <person name="Kim J.S."/>
            <person name="Kim H.S."/>
            <person name="Do H.E."/>
            <person name="Shin Y.K."/>
            <person name="Lee J.-S."/>
        </authorList>
    </citation>
    <scope>NUCLEOTIDE SEQUENCE</scope>
    <source>
        <strain evidence="14">SB3-54</strain>
    </source>
</reference>
<evidence type="ECO:0000256" key="6">
    <source>
        <dbReference type="ARBA" id="ARBA00022679"/>
    </source>
</evidence>
<keyword evidence="8 11" id="KW-0443">Lipid metabolism</keyword>
<dbReference type="SUPFAM" id="SSF52777">
    <property type="entry name" value="CoA-dependent acyltransferases"/>
    <property type="match status" value="1"/>
</dbReference>
<dbReference type="NCBIfam" id="TIGR02946">
    <property type="entry name" value="acyl_WS_DGAT"/>
    <property type="match status" value="1"/>
</dbReference>
<dbReference type="PANTHER" id="PTHR31650:SF1">
    <property type="entry name" value="WAX ESTER SYNTHASE_DIACYLGLYCEROL ACYLTRANSFERASE 4-RELATED"/>
    <property type="match status" value="1"/>
</dbReference>
<name>A0ABY7JYJ7_9ACTN</name>
<dbReference type="InterPro" id="IPR045034">
    <property type="entry name" value="O-acyltransferase_WSD1-like"/>
</dbReference>
<comment type="pathway">
    <text evidence="1 11">Glycerolipid metabolism; triacylglycerol biosynthesis.</text>
</comment>
<keyword evidence="5 11" id="KW-0444">Lipid biosynthesis</keyword>
<comment type="similarity">
    <text evidence="3 11">Belongs to the long-chain O-acyltransferase family.</text>
</comment>
<proteinExistence type="inferred from homology"/>
<evidence type="ECO:0000256" key="3">
    <source>
        <dbReference type="ARBA" id="ARBA00009587"/>
    </source>
</evidence>
<dbReference type="InterPro" id="IPR009721">
    <property type="entry name" value="O-acyltransferase_WSD1_C"/>
</dbReference>
<dbReference type="PANTHER" id="PTHR31650">
    <property type="entry name" value="O-ACYLTRANSFERASE (WSD1-LIKE) FAMILY PROTEIN"/>
    <property type="match status" value="1"/>
</dbReference>
<evidence type="ECO:0000256" key="4">
    <source>
        <dbReference type="ARBA" id="ARBA00013244"/>
    </source>
</evidence>
<gene>
    <name evidence="14" type="ORF">M6B22_21480</name>
</gene>
<accession>A0ABY7JYJ7</accession>
<keyword evidence="7 11" id="KW-0319">Glycerol metabolism</keyword>
<keyword evidence="6 11" id="KW-0808">Transferase</keyword>
<evidence type="ECO:0000256" key="7">
    <source>
        <dbReference type="ARBA" id="ARBA00022798"/>
    </source>
</evidence>
<dbReference type="RefSeq" id="WP_269443600.1">
    <property type="nucleotide sequence ID" value="NZ_CP097463.1"/>
</dbReference>
<evidence type="ECO:0000313" key="15">
    <source>
        <dbReference type="Proteomes" id="UP001164693"/>
    </source>
</evidence>
<feature type="domain" description="O-acyltransferase WSD1 C-terminal" evidence="13">
    <location>
        <begin position="307"/>
        <end position="452"/>
    </location>
</feature>
<feature type="domain" description="O-acyltransferase WSD1-like N-terminal" evidence="12">
    <location>
        <begin position="5"/>
        <end position="263"/>
    </location>
</feature>
<protein>
    <recommendedName>
        <fullName evidence="4 11">Diacylglycerol O-acyltransferase</fullName>
        <ecNumber evidence="4 11">2.3.1.20</ecNumber>
    </recommendedName>
</protein>
<evidence type="ECO:0000256" key="2">
    <source>
        <dbReference type="ARBA" id="ARBA00005189"/>
    </source>
</evidence>